<dbReference type="SUPFAM" id="SSF160631">
    <property type="entry name" value="SMI1/KNR4-like"/>
    <property type="match status" value="1"/>
</dbReference>
<protein>
    <submittedName>
        <fullName evidence="2">SMI1/KNR4 family protein</fullName>
    </submittedName>
</protein>
<dbReference type="Gene3D" id="3.40.1580.10">
    <property type="entry name" value="SMI1/KNR4-like"/>
    <property type="match status" value="1"/>
</dbReference>
<dbReference type="InterPro" id="IPR037883">
    <property type="entry name" value="Knr4/Smi1-like_sf"/>
</dbReference>
<sequence>MTGSDWGALLPHEEHIKLQRPASHDDLARVETSLKAALPAELRALYLVSNGVFNEAGQWFVVWPLAEVIERNQSSWDGWEKQSVDRRQLLGFGDDGTGDPFCVPRDGSTGVFV</sequence>
<evidence type="ECO:0000313" key="2">
    <source>
        <dbReference type="EMBL" id="WIN00123.1"/>
    </source>
</evidence>
<name>A0ABY8WTI4_9ACTN</name>
<gene>
    <name evidence="2" type="ORF">ACTOB_003807</name>
</gene>
<dbReference type="Pfam" id="PF09346">
    <property type="entry name" value="SMI1_KNR4"/>
    <property type="match status" value="1"/>
</dbReference>
<keyword evidence="3" id="KW-1185">Reference proteome</keyword>
<dbReference type="Proteomes" id="UP001240150">
    <property type="component" value="Chromosome"/>
</dbReference>
<proteinExistence type="predicted"/>
<evidence type="ECO:0000313" key="3">
    <source>
        <dbReference type="Proteomes" id="UP001240150"/>
    </source>
</evidence>
<dbReference type="EMBL" id="CP126980">
    <property type="protein sequence ID" value="WIN00123.1"/>
    <property type="molecule type" value="Genomic_DNA"/>
</dbReference>
<dbReference type="RefSeq" id="WP_284921599.1">
    <property type="nucleotide sequence ID" value="NZ_CP126980.1"/>
</dbReference>
<organism evidence="2 3">
    <name type="scientific">Actinoplanes oblitus</name>
    <dbReference type="NCBI Taxonomy" id="3040509"/>
    <lineage>
        <taxon>Bacteria</taxon>
        <taxon>Bacillati</taxon>
        <taxon>Actinomycetota</taxon>
        <taxon>Actinomycetes</taxon>
        <taxon>Micromonosporales</taxon>
        <taxon>Micromonosporaceae</taxon>
        <taxon>Actinoplanes</taxon>
    </lineage>
</organism>
<dbReference type="InterPro" id="IPR018958">
    <property type="entry name" value="Knr4/Smi1-like_dom"/>
</dbReference>
<accession>A0ABY8WTI4</accession>
<evidence type="ECO:0000259" key="1">
    <source>
        <dbReference type="Pfam" id="PF09346"/>
    </source>
</evidence>
<reference evidence="2 3" key="1">
    <citation type="submission" date="2023-06" db="EMBL/GenBank/DDBJ databases">
        <authorList>
            <person name="Yushchuk O."/>
            <person name="Binda E."/>
            <person name="Ruckert-Reed C."/>
            <person name="Fedorenko V."/>
            <person name="Kalinowski J."/>
            <person name="Marinelli F."/>
        </authorList>
    </citation>
    <scope>NUCLEOTIDE SEQUENCE [LARGE SCALE GENOMIC DNA]</scope>
    <source>
        <strain evidence="2 3">NRRL 3884</strain>
    </source>
</reference>
<feature type="domain" description="Knr4/Smi1-like" evidence="1">
    <location>
        <begin position="21"/>
        <end position="104"/>
    </location>
</feature>